<evidence type="ECO:0000256" key="2">
    <source>
        <dbReference type="ARBA" id="ARBA00006285"/>
    </source>
</evidence>
<dbReference type="InterPro" id="IPR059177">
    <property type="entry name" value="GH29D-like_dom"/>
</dbReference>
<keyword evidence="5" id="KW-0326">Glycosidase</keyword>
<accession>A0ABW4VSH6</accession>
<evidence type="ECO:0000313" key="9">
    <source>
        <dbReference type="EMBL" id="MFD2036253.1"/>
    </source>
</evidence>
<organism evidence="9 10">
    <name type="scientific">Belliella marina</name>
    <dbReference type="NCBI Taxonomy" id="1644146"/>
    <lineage>
        <taxon>Bacteria</taxon>
        <taxon>Pseudomonadati</taxon>
        <taxon>Bacteroidota</taxon>
        <taxon>Cytophagia</taxon>
        <taxon>Cytophagales</taxon>
        <taxon>Cyclobacteriaceae</taxon>
        <taxon>Belliella</taxon>
    </lineage>
</organism>
<proteinExistence type="inferred from homology"/>
<dbReference type="SUPFAM" id="SSF55545">
    <property type="entry name" value="beta-N-acetylhexosaminidase-like domain"/>
    <property type="match status" value="1"/>
</dbReference>
<dbReference type="PANTHER" id="PTHR22600">
    <property type="entry name" value="BETA-HEXOSAMINIDASE"/>
    <property type="match status" value="1"/>
</dbReference>
<evidence type="ECO:0000256" key="1">
    <source>
        <dbReference type="ARBA" id="ARBA00001231"/>
    </source>
</evidence>
<evidence type="ECO:0000256" key="4">
    <source>
        <dbReference type="ARBA" id="ARBA00022801"/>
    </source>
</evidence>
<dbReference type="SUPFAM" id="SSF51445">
    <property type="entry name" value="(Trans)glycosidases"/>
    <property type="match status" value="1"/>
</dbReference>
<dbReference type="PRINTS" id="PR00738">
    <property type="entry name" value="GLHYDRLASE20"/>
</dbReference>
<feature type="domain" description="Beta-hexosaminidase bacterial type N-terminal" evidence="7">
    <location>
        <begin position="29"/>
        <end position="149"/>
    </location>
</feature>
<gene>
    <name evidence="9" type="ORF">ACFSKL_15730</name>
</gene>
<dbReference type="PANTHER" id="PTHR22600:SF57">
    <property type="entry name" value="BETA-N-ACETYLHEXOSAMINIDASE"/>
    <property type="match status" value="1"/>
</dbReference>
<evidence type="ECO:0000259" key="6">
    <source>
        <dbReference type="Pfam" id="PF00728"/>
    </source>
</evidence>
<dbReference type="Proteomes" id="UP001597361">
    <property type="component" value="Unassembled WGS sequence"/>
</dbReference>
<evidence type="ECO:0000313" key="10">
    <source>
        <dbReference type="Proteomes" id="UP001597361"/>
    </source>
</evidence>
<name>A0ABW4VSH6_9BACT</name>
<dbReference type="InterPro" id="IPR015883">
    <property type="entry name" value="Glyco_hydro_20_cat"/>
</dbReference>
<dbReference type="EMBL" id="JBHUHR010000039">
    <property type="protein sequence ID" value="MFD2036253.1"/>
    <property type="molecule type" value="Genomic_DNA"/>
</dbReference>
<reference evidence="10" key="1">
    <citation type="journal article" date="2019" name="Int. J. Syst. Evol. Microbiol.">
        <title>The Global Catalogue of Microorganisms (GCM) 10K type strain sequencing project: providing services to taxonomists for standard genome sequencing and annotation.</title>
        <authorList>
            <consortium name="The Broad Institute Genomics Platform"/>
            <consortium name="The Broad Institute Genome Sequencing Center for Infectious Disease"/>
            <person name="Wu L."/>
            <person name="Ma J."/>
        </authorList>
    </citation>
    <scope>NUCLEOTIDE SEQUENCE [LARGE SCALE GENOMIC DNA]</scope>
    <source>
        <strain evidence="10">CGMCC 1.15180</strain>
    </source>
</reference>
<dbReference type="EC" id="3.2.1.52" evidence="3"/>
<dbReference type="Pfam" id="PF00728">
    <property type="entry name" value="Glyco_hydro_20"/>
    <property type="match status" value="1"/>
</dbReference>
<dbReference type="InterPro" id="IPR017853">
    <property type="entry name" value="GH"/>
</dbReference>
<dbReference type="Pfam" id="PF02838">
    <property type="entry name" value="Glyco_hydro_20b"/>
    <property type="match status" value="1"/>
</dbReference>
<evidence type="ECO:0000259" key="7">
    <source>
        <dbReference type="Pfam" id="PF02838"/>
    </source>
</evidence>
<comment type="similarity">
    <text evidence="2">Belongs to the glycosyl hydrolase 20 family.</text>
</comment>
<feature type="domain" description="GH29D-like beta-sandwich" evidence="8">
    <location>
        <begin position="564"/>
        <end position="630"/>
    </location>
</feature>
<dbReference type="InterPro" id="IPR025705">
    <property type="entry name" value="Beta_hexosaminidase_sua/sub"/>
</dbReference>
<keyword evidence="4" id="KW-0378">Hydrolase</keyword>
<comment type="caution">
    <text evidence="9">The sequence shown here is derived from an EMBL/GenBank/DDBJ whole genome shotgun (WGS) entry which is preliminary data.</text>
</comment>
<evidence type="ECO:0000256" key="5">
    <source>
        <dbReference type="ARBA" id="ARBA00023295"/>
    </source>
</evidence>
<dbReference type="InterPro" id="IPR015882">
    <property type="entry name" value="HEX_bac_N"/>
</dbReference>
<dbReference type="Pfam" id="PF13290">
    <property type="entry name" value="CHB_HEX_C_1"/>
    <property type="match status" value="1"/>
</dbReference>
<feature type="domain" description="Glycoside hydrolase family 20 catalytic" evidence="6">
    <location>
        <begin position="153"/>
        <end position="522"/>
    </location>
</feature>
<protein>
    <recommendedName>
        <fullName evidence="3">beta-N-acetylhexosaminidase</fullName>
        <ecNumber evidence="3">3.2.1.52</ecNumber>
    </recommendedName>
</protein>
<comment type="catalytic activity">
    <reaction evidence="1">
        <text>Hydrolysis of terminal non-reducing N-acetyl-D-hexosamine residues in N-acetyl-beta-D-hexosaminides.</text>
        <dbReference type="EC" id="3.2.1.52"/>
    </reaction>
</comment>
<dbReference type="RefSeq" id="WP_376887282.1">
    <property type="nucleotide sequence ID" value="NZ_JBHUHR010000039.1"/>
</dbReference>
<keyword evidence="10" id="KW-1185">Reference proteome</keyword>
<dbReference type="CDD" id="cd06563">
    <property type="entry name" value="GH20_chitobiase-like"/>
    <property type="match status" value="1"/>
</dbReference>
<sequence length="634" mass="72104">MMQLKLYFGVILAVFFSTTLVNGQQRESIPVIPHPLDVSFGKGEVSLSDGALVYAASPELRKSTSLFLASLKSRYQINLISSSELNANTLIEVSLDKDVDSEAYQLHINPDKIEIKGGDAGVFYAFQTLLQLIEERDGSLVVPVLNIQDKPEFGYRGLMIDVSRHFRTLDEMKGIVDLMAHFKLNRLHWHLTDDQGWRLEIKKYPKLTEIGAWRDETIIGQYGNFKPFIYDGVKHGGYYTQEEARELVQYAAERKITVIPEIELPGHSSAVLAAYPEFGSFEVINGKAQQGSIPAKDDKGNTYNNEIYPKVPGYWGVHYNIFGPKEATFKFLEDVLTEVMDIFPSEYIHIGGDEVPKDHWKTSSIAQQFIKKNKLKDEHELQSFFIRRIEKFLNKNGRNLIGWDEILEGGLAPNATVMSWRGEAGGIEAAKMNHDVIMSPNSHMYIDHGQGKQADEPLFICCLLPLEKVYSYYPRPESLSADQQKHVLGVQANMWTEYVPSFQKMQYMVFPRALALAEVAWLPKEKKDYDEFFTTRLPERLAELEHQQVNFRIPEAKVEVTEKNGKKAVTMSPSVKGSKIYYTYDGHKADRTSQLYRGEFLMPSPGEGQGPLKLKYIIVTPANRESGIYTLEIE</sequence>
<dbReference type="Gene3D" id="3.20.20.80">
    <property type="entry name" value="Glycosidases"/>
    <property type="match status" value="1"/>
</dbReference>
<evidence type="ECO:0000256" key="3">
    <source>
        <dbReference type="ARBA" id="ARBA00012663"/>
    </source>
</evidence>
<dbReference type="InterPro" id="IPR029018">
    <property type="entry name" value="Hex-like_dom2"/>
</dbReference>
<evidence type="ECO:0000259" key="8">
    <source>
        <dbReference type="Pfam" id="PF13290"/>
    </source>
</evidence>
<dbReference type="Gene3D" id="3.30.379.10">
    <property type="entry name" value="Chitobiase/beta-hexosaminidase domain 2-like"/>
    <property type="match status" value="1"/>
</dbReference>